<dbReference type="Proteomes" id="UP000281084">
    <property type="component" value="Unassembled WGS sequence"/>
</dbReference>
<evidence type="ECO:0000313" key="6">
    <source>
        <dbReference type="Proteomes" id="UP000281084"/>
    </source>
</evidence>
<reference evidence="1 6" key="2">
    <citation type="submission" date="2018-09" db="EMBL/GenBank/DDBJ databases">
        <title>The draft genome of Acinetobacter spp. strains.</title>
        <authorList>
            <person name="Qin J."/>
            <person name="Feng Y."/>
            <person name="Zong Z."/>
        </authorList>
    </citation>
    <scope>NUCLEOTIDE SEQUENCE [LARGE SCALE GENOMIC DNA]</scope>
    <source>
        <strain evidence="1 6">WCHAc060002</strain>
    </source>
</reference>
<protein>
    <submittedName>
        <fullName evidence="1">Uncharacterized protein</fullName>
    </submittedName>
</protein>
<dbReference type="Proteomes" id="UP000273105">
    <property type="component" value="Unassembled WGS sequence"/>
</dbReference>
<dbReference type="Proteomes" id="UP000267166">
    <property type="component" value="Unassembled WGS sequence"/>
</dbReference>
<evidence type="ECO:0000313" key="1">
    <source>
        <dbReference type="EMBL" id="RKG48520.1"/>
    </source>
</evidence>
<dbReference type="AlphaFoldDB" id="A0A3A8FZQ0"/>
<evidence type="ECO:0000313" key="2">
    <source>
        <dbReference type="EMBL" id="RLL34868.1"/>
    </source>
</evidence>
<dbReference type="EMBL" id="RCHE01000044">
    <property type="protein sequence ID" value="RLL39838.1"/>
    <property type="molecule type" value="Genomic_DNA"/>
</dbReference>
<dbReference type="EMBL" id="RCHD01000021">
    <property type="protein sequence ID" value="RLL34868.1"/>
    <property type="molecule type" value="Genomic_DNA"/>
</dbReference>
<proteinExistence type="predicted"/>
<gene>
    <name evidence="1" type="ORF">D7V64_15130</name>
    <name evidence="3" type="ORF">D9K79_14780</name>
    <name evidence="2" type="ORF">D9K80_10090</name>
</gene>
<sequence>MENLVIELLKPVTLKKENCNPMIFESGTVLKVIMHTPEGLLVSDDSNFNFTISMKDQNTIWREI</sequence>
<dbReference type="EMBL" id="RAXZ01000032">
    <property type="protein sequence ID" value="RKG48520.1"/>
    <property type="molecule type" value="Genomic_DNA"/>
</dbReference>
<keyword evidence="5" id="KW-1185">Reference proteome</keyword>
<organism evidence="1 6">
    <name type="scientific">Acinetobacter cumulans</name>
    <dbReference type="NCBI Taxonomy" id="2136182"/>
    <lineage>
        <taxon>Bacteria</taxon>
        <taxon>Pseudomonadati</taxon>
        <taxon>Pseudomonadota</taxon>
        <taxon>Gammaproteobacteria</taxon>
        <taxon>Moraxellales</taxon>
        <taxon>Moraxellaceae</taxon>
        <taxon>Acinetobacter</taxon>
    </lineage>
</organism>
<reference evidence="4 5" key="1">
    <citation type="submission" date="2018-09" db="EMBL/GenBank/DDBJ databases">
        <title>The draft genome of Acinetobacter sp. strains.</title>
        <authorList>
            <person name="Qin J."/>
            <person name="Feng Y."/>
            <person name="Zong Z."/>
        </authorList>
    </citation>
    <scope>NUCLEOTIDE SEQUENCE [LARGE SCALE GENOMIC DNA]</scope>
    <source>
        <strain evidence="3 5">WCHAc060001</strain>
        <strain evidence="2 4">WCHAc060003</strain>
    </source>
</reference>
<dbReference type="RefSeq" id="WP_106984439.1">
    <property type="nucleotide sequence ID" value="NZ_CP035934.2"/>
</dbReference>
<accession>A0A498D010</accession>
<name>A0A3A8FZQ0_9GAMM</name>
<evidence type="ECO:0000313" key="5">
    <source>
        <dbReference type="Proteomes" id="UP000273105"/>
    </source>
</evidence>
<accession>A0A3A8FZQ0</accession>
<evidence type="ECO:0000313" key="3">
    <source>
        <dbReference type="EMBL" id="RLL39838.1"/>
    </source>
</evidence>
<evidence type="ECO:0000313" key="4">
    <source>
        <dbReference type="Proteomes" id="UP000267166"/>
    </source>
</evidence>
<comment type="caution">
    <text evidence="1">The sequence shown here is derived from an EMBL/GenBank/DDBJ whole genome shotgun (WGS) entry which is preliminary data.</text>
</comment>